<dbReference type="GO" id="GO:0016592">
    <property type="term" value="C:mediator complex"/>
    <property type="evidence" value="ECO:0007669"/>
    <property type="project" value="InterPro"/>
</dbReference>
<feature type="region of interest" description="Disordered" evidence="9">
    <location>
        <begin position="604"/>
        <end position="624"/>
    </location>
</feature>
<dbReference type="GO" id="GO:0006357">
    <property type="term" value="P:regulation of transcription by RNA polymerase II"/>
    <property type="evidence" value="ECO:0007669"/>
    <property type="project" value="InterPro"/>
</dbReference>
<dbReference type="EMBL" id="LCTV02000008">
    <property type="protein sequence ID" value="PRQ73253.1"/>
    <property type="molecule type" value="Genomic_DNA"/>
</dbReference>
<dbReference type="AlphaFoldDB" id="A0A0K3CJ87"/>
<evidence type="ECO:0000256" key="9">
    <source>
        <dbReference type="SAM" id="MobiDB-lite"/>
    </source>
</evidence>
<dbReference type="GO" id="GO:0070847">
    <property type="term" value="C:core mediator complex"/>
    <property type="evidence" value="ECO:0007669"/>
    <property type="project" value="TreeGrafter"/>
</dbReference>
<feature type="region of interest" description="Disordered" evidence="9">
    <location>
        <begin position="116"/>
        <end position="142"/>
    </location>
</feature>
<evidence type="ECO:0000313" key="11">
    <source>
        <dbReference type="EMBL" id="PRQ73253.1"/>
    </source>
</evidence>
<dbReference type="GO" id="GO:0003712">
    <property type="term" value="F:transcription coregulator activity"/>
    <property type="evidence" value="ECO:0007669"/>
    <property type="project" value="InterPro"/>
</dbReference>
<dbReference type="OMA" id="DPWPTIL"/>
<dbReference type="InterPro" id="IPR019313">
    <property type="entry name" value="Mediator_Med17"/>
</dbReference>
<proteinExistence type="inferred from homology"/>
<evidence type="ECO:0000256" key="8">
    <source>
        <dbReference type="RuleBase" id="RU364140"/>
    </source>
</evidence>
<dbReference type="PANTHER" id="PTHR13114">
    <property type="entry name" value="MEDIATOR OF RNA POLYMERASE II TRANSCRIPTION SUBUNIT 17"/>
    <property type="match status" value="1"/>
</dbReference>
<comment type="similarity">
    <text evidence="2 8">Belongs to the Mediator complex subunit 17 family.</text>
</comment>
<dbReference type="OrthoDB" id="10251234at2759"/>
<evidence type="ECO:0000256" key="5">
    <source>
        <dbReference type="ARBA" id="ARBA00023163"/>
    </source>
</evidence>
<dbReference type="EMBL" id="CWKI01000008">
    <property type="protein sequence ID" value="CTR08560.1"/>
    <property type="molecule type" value="Genomic_DNA"/>
</dbReference>
<evidence type="ECO:0000256" key="7">
    <source>
        <dbReference type="ARBA" id="ARBA00032014"/>
    </source>
</evidence>
<evidence type="ECO:0000256" key="2">
    <source>
        <dbReference type="ARBA" id="ARBA00005635"/>
    </source>
</evidence>
<dbReference type="PANTHER" id="PTHR13114:SF7">
    <property type="entry name" value="MEDIATOR OF RNA POLYMERASE II TRANSCRIPTION SUBUNIT 17"/>
    <property type="match status" value="1"/>
</dbReference>
<feature type="region of interest" description="Disordered" evidence="9">
    <location>
        <begin position="553"/>
        <end position="580"/>
    </location>
</feature>
<keyword evidence="4 8" id="KW-0805">Transcription regulation</keyword>
<protein>
    <recommendedName>
        <fullName evidence="3 8">Mediator of RNA polymerase II transcription subunit 17</fullName>
    </recommendedName>
    <alternativeName>
        <fullName evidence="7 8">Mediator complex subunit 17</fullName>
    </alternativeName>
</protein>
<organism evidence="10 12">
    <name type="scientific">Rhodotorula toruloides</name>
    <name type="common">Yeast</name>
    <name type="synonym">Rhodosporidium toruloides</name>
    <dbReference type="NCBI Taxonomy" id="5286"/>
    <lineage>
        <taxon>Eukaryota</taxon>
        <taxon>Fungi</taxon>
        <taxon>Dikarya</taxon>
        <taxon>Basidiomycota</taxon>
        <taxon>Pucciniomycotina</taxon>
        <taxon>Microbotryomycetes</taxon>
        <taxon>Sporidiobolales</taxon>
        <taxon>Sporidiobolaceae</taxon>
        <taxon>Rhodotorula</taxon>
    </lineage>
</organism>
<comment type="subcellular location">
    <subcellularLocation>
        <location evidence="1 8">Nucleus</location>
    </subcellularLocation>
</comment>
<evidence type="ECO:0000256" key="4">
    <source>
        <dbReference type="ARBA" id="ARBA00023015"/>
    </source>
</evidence>
<evidence type="ECO:0000313" key="13">
    <source>
        <dbReference type="Proteomes" id="UP000239560"/>
    </source>
</evidence>
<feature type="compositionally biased region" description="Acidic residues" evidence="9">
    <location>
        <begin position="129"/>
        <end position="138"/>
    </location>
</feature>
<feature type="compositionally biased region" description="Low complexity" evidence="9">
    <location>
        <begin position="553"/>
        <end position="571"/>
    </location>
</feature>
<comment type="subunit">
    <text evidence="8">Component of the Mediator complex.</text>
</comment>
<accession>A0A0K3CJ87</accession>
<gene>
    <name evidence="10" type="primary">FGENESH: predicted gene_8.276</name>
    <name evidence="8" type="synonym">MED17</name>
    <name evidence="11" type="ORF">AAT19DRAFT_16006</name>
    <name evidence="10" type="ORF">BN2166_0044210</name>
</gene>
<reference evidence="11 13" key="2">
    <citation type="journal article" date="2018" name="Elife">
        <title>Functional genomics of lipid metabolism in the oleaginous yeast Rhodosporidium toruloides.</title>
        <authorList>
            <person name="Coradetti S.T."/>
            <person name="Pinel D."/>
            <person name="Geiselman G."/>
            <person name="Ito M."/>
            <person name="Mondo S."/>
            <person name="Reilly M.C."/>
            <person name="Cheng Y.F."/>
            <person name="Bauer S."/>
            <person name="Grigoriev I."/>
            <person name="Gladden J.M."/>
            <person name="Simmons B.A."/>
            <person name="Brem R."/>
            <person name="Arkin A.P."/>
            <person name="Skerker J.M."/>
        </authorList>
    </citation>
    <scope>NUCLEOTIDE SEQUENCE [LARGE SCALE GENOMIC DNA]</scope>
    <source>
        <strain evidence="11 13">NBRC 0880</strain>
    </source>
</reference>
<dbReference type="STRING" id="5286.A0A0K3CJ87"/>
<dbReference type="Proteomes" id="UP000239560">
    <property type="component" value="Unassembled WGS sequence"/>
</dbReference>
<keyword evidence="5 8" id="KW-0804">Transcription</keyword>
<keyword evidence="12" id="KW-1185">Reference proteome</keyword>
<evidence type="ECO:0000313" key="12">
    <source>
        <dbReference type="Proteomes" id="UP000199069"/>
    </source>
</evidence>
<evidence type="ECO:0000256" key="3">
    <source>
        <dbReference type="ARBA" id="ARBA00019610"/>
    </source>
</evidence>
<feature type="region of interest" description="Disordered" evidence="9">
    <location>
        <begin position="254"/>
        <end position="274"/>
    </location>
</feature>
<evidence type="ECO:0000256" key="1">
    <source>
        <dbReference type="ARBA" id="ARBA00004123"/>
    </source>
</evidence>
<evidence type="ECO:0000313" key="10">
    <source>
        <dbReference type="EMBL" id="CTR08560.1"/>
    </source>
</evidence>
<sequence>MFKPWRKRGRRRRMASHHIGEVMEALSLLPGENHSSPPFAPLVDLRPLMASSTTLSLEPPRLFAGDGKDSDLFARPARLHDVVLDDGREVFTRNDPRKSLSERLMRVWQERGDYSQLTEDSIRNPVQEDKEEQADEDDRPSVEDMHKLQETMLQNLMIARGELSTALDLLSVLSAPTDPPDVDVNTVPLPQQTLTLVPTAPPPPPSTDPSTNPLAAFPLASSLDALESSANAFFRASEELIPLDEAELEAAGLSSASSATKAARPRTRDPDPWPTILRLHATSPRSLIPLGAMKGASLSGKGETRTAREVGVFFGCQEAKAEYRRAAVARVGELLQNEAAERTGRKMVFELDSKGEKERFVWNGEAESNGERVERILQQRSRAAFAEELFAQLATEAQAENSSTRARFELGSGKKGDSVVLEGAGWNLRVTMVHSELSPSLYIVPESLTLLAIGRFVRTKTPSTSSRPILATLSAYLNHSQRAERLSGILEDVAASGREQGVQVAVEYDGAKEVQGSATDSLKVLRGETELGGLVTLRMGKAHVVHVAHSYPLPSSSASSQAPPILPSAQPTLSLRLPGRTPLQVPGLRHLEGLVREELGRVVSLDRERTKEKSADGAKEADEA</sequence>
<keyword evidence="8" id="KW-0010">Activator</keyword>
<keyword evidence="6 8" id="KW-0539">Nucleus</keyword>
<comment type="function">
    <text evidence="8">Component of the Mediator complex, a coactivator involved in the regulated transcription of nearly all RNA polymerase II-dependent genes. Mediator functions as a bridge to convey information from gene-specific regulatory proteins to the basal RNA polymerase II transcription machinery. Mediator is recruited to promoters by direct interactions with regulatory proteins and serves as a scaffold for the assembly of a functional preinitiation complex with RNA polymerase II and the general transcription factors.</text>
</comment>
<dbReference type="Pfam" id="PF10156">
    <property type="entry name" value="Med17"/>
    <property type="match status" value="1"/>
</dbReference>
<name>A0A0K3CJ87_RHOTO</name>
<reference evidence="10 12" key="1">
    <citation type="submission" date="2015-07" db="EMBL/GenBank/DDBJ databases">
        <authorList>
            <person name="Cajimat M.N.B."/>
            <person name="Milazzo M.L."/>
            <person name="Fulhorst C.F."/>
        </authorList>
    </citation>
    <scope>NUCLEOTIDE SEQUENCE [LARGE SCALE GENOMIC DNA]</scope>
    <source>
        <strain evidence="10">Single colony</strain>
    </source>
</reference>
<evidence type="ECO:0000256" key="6">
    <source>
        <dbReference type="ARBA" id="ARBA00023242"/>
    </source>
</evidence>
<dbReference type="Proteomes" id="UP000199069">
    <property type="component" value="Unassembled WGS sequence"/>
</dbReference>